<evidence type="ECO:0000313" key="2">
    <source>
        <dbReference type="EMBL" id="MXO50521.1"/>
    </source>
</evidence>
<keyword evidence="3" id="KW-1185">Reference proteome</keyword>
<dbReference type="EMBL" id="WTYF01000004">
    <property type="protein sequence ID" value="MXO50521.1"/>
    <property type="molecule type" value="Genomic_DNA"/>
</dbReference>
<feature type="transmembrane region" description="Helical" evidence="1">
    <location>
        <begin position="71"/>
        <end position="93"/>
    </location>
</feature>
<comment type="caution">
    <text evidence="2">The sequence shown here is derived from an EMBL/GenBank/DDBJ whole genome shotgun (WGS) entry which is preliminary data.</text>
</comment>
<name>A0A844XXE6_9SPHN</name>
<dbReference type="RefSeq" id="WP_160607109.1">
    <property type="nucleotide sequence ID" value="NZ_WTYF01000004.1"/>
</dbReference>
<reference evidence="2 3" key="1">
    <citation type="submission" date="2019-12" db="EMBL/GenBank/DDBJ databases">
        <title>Genomic-based taxomic classification of the family Erythrobacteraceae.</title>
        <authorList>
            <person name="Xu L."/>
        </authorList>
    </citation>
    <scope>NUCLEOTIDE SEQUENCE [LARGE SCALE GENOMIC DNA]</scope>
    <source>
        <strain evidence="2 3">DSM 16225</strain>
    </source>
</reference>
<evidence type="ECO:0000256" key="1">
    <source>
        <dbReference type="SAM" id="Phobius"/>
    </source>
</evidence>
<feature type="transmembrane region" description="Helical" evidence="1">
    <location>
        <begin position="99"/>
        <end position="118"/>
    </location>
</feature>
<evidence type="ECO:0000313" key="3">
    <source>
        <dbReference type="Proteomes" id="UP000444185"/>
    </source>
</evidence>
<keyword evidence="1" id="KW-1133">Transmembrane helix</keyword>
<protein>
    <submittedName>
        <fullName evidence="2">Uncharacterized protein</fullName>
    </submittedName>
</protein>
<gene>
    <name evidence="2" type="ORF">GRI42_04290</name>
</gene>
<accession>A0A844XXE6</accession>
<dbReference type="AlphaFoldDB" id="A0A844XXE6"/>
<proteinExistence type="predicted"/>
<dbReference type="OrthoDB" id="9994389at2"/>
<organism evidence="2 3">
    <name type="scientific">Qipengyuania gaetbuli</name>
    <dbReference type="NCBI Taxonomy" id="266952"/>
    <lineage>
        <taxon>Bacteria</taxon>
        <taxon>Pseudomonadati</taxon>
        <taxon>Pseudomonadota</taxon>
        <taxon>Alphaproteobacteria</taxon>
        <taxon>Sphingomonadales</taxon>
        <taxon>Erythrobacteraceae</taxon>
        <taxon>Qipengyuania</taxon>
    </lineage>
</organism>
<keyword evidence="1" id="KW-0472">Membrane</keyword>
<sequence>MIAILVSLVLAYAGGFLSLIDGSATVSDLFVGPLFLVPFITVFVSIGGLVAGLPTLIVLRKSNTAHSRSVMLIVGTIVGTLTSVLMLVGWLGLAVLPLALLYGVLGGVLSALLWFEMVESKRRNA</sequence>
<feature type="transmembrane region" description="Helical" evidence="1">
    <location>
        <begin position="34"/>
        <end position="59"/>
    </location>
</feature>
<keyword evidence="1" id="KW-0812">Transmembrane</keyword>
<dbReference type="Proteomes" id="UP000444185">
    <property type="component" value="Unassembled WGS sequence"/>
</dbReference>